<organism evidence="2 3">
    <name type="scientific">Kaistia dalseonensis</name>
    <dbReference type="NCBI Taxonomy" id="410840"/>
    <lineage>
        <taxon>Bacteria</taxon>
        <taxon>Pseudomonadati</taxon>
        <taxon>Pseudomonadota</taxon>
        <taxon>Alphaproteobacteria</taxon>
        <taxon>Hyphomicrobiales</taxon>
        <taxon>Kaistiaceae</taxon>
        <taxon>Kaistia</taxon>
    </lineage>
</organism>
<sequence>MAKFNIKTAASVIGTAALVAFGVTAYGTAAIGGGNGTKDPTAVISFDKATVGGRTGCEIQSWPYIAPECLTPSSGTAKAAKAARRV</sequence>
<accession>A0ABU0HG29</accession>
<dbReference type="EMBL" id="JAUSVO010000008">
    <property type="protein sequence ID" value="MDQ0440459.1"/>
    <property type="molecule type" value="Genomic_DNA"/>
</dbReference>
<dbReference type="Proteomes" id="UP001241603">
    <property type="component" value="Unassembled WGS sequence"/>
</dbReference>
<keyword evidence="3" id="KW-1185">Reference proteome</keyword>
<dbReference type="RefSeq" id="WP_266351338.1">
    <property type="nucleotide sequence ID" value="NZ_JAPKNG010000008.1"/>
</dbReference>
<reference evidence="2 3" key="1">
    <citation type="submission" date="2023-07" db="EMBL/GenBank/DDBJ databases">
        <title>Genomic Encyclopedia of Type Strains, Phase IV (KMG-IV): sequencing the most valuable type-strain genomes for metagenomic binning, comparative biology and taxonomic classification.</title>
        <authorList>
            <person name="Goeker M."/>
        </authorList>
    </citation>
    <scope>NUCLEOTIDE SEQUENCE [LARGE SCALE GENOMIC DNA]</scope>
    <source>
        <strain evidence="2 3">B6-8</strain>
    </source>
</reference>
<gene>
    <name evidence="2" type="ORF">QO014_004874</name>
</gene>
<feature type="chain" id="PRO_5047453887" evidence="1">
    <location>
        <begin position="26"/>
        <end position="86"/>
    </location>
</feature>
<feature type="signal peptide" evidence="1">
    <location>
        <begin position="1"/>
        <end position="25"/>
    </location>
</feature>
<name>A0ABU0HG29_9HYPH</name>
<comment type="caution">
    <text evidence="2">The sequence shown here is derived from an EMBL/GenBank/DDBJ whole genome shotgun (WGS) entry which is preliminary data.</text>
</comment>
<evidence type="ECO:0000313" key="2">
    <source>
        <dbReference type="EMBL" id="MDQ0440459.1"/>
    </source>
</evidence>
<evidence type="ECO:0000313" key="3">
    <source>
        <dbReference type="Proteomes" id="UP001241603"/>
    </source>
</evidence>
<evidence type="ECO:0000256" key="1">
    <source>
        <dbReference type="SAM" id="SignalP"/>
    </source>
</evidence>
<proteinExistence type="predicted"/>
<keyword evidence="1" id="KW-0732">Signal</keyword>
<protein>
    <submittedName>
        <fullName evidence="2">Uncharacterized protein</fullName>
    </submittedName>
</protein>